<evidence type="ECO:0000313" key="4">
    <source>
        <dbReference type="Proteomes" id="UP001597327"/>
    </source>
</evidence>
<keyword evidence="2" id="KW-0472">Membrane</keyword>
<accession>A0ABW4JXH3</accession>
<evidence type="ECO:0000256" key="1">
    <source>
        <dbReference type="SAM" id="MobiDB-lite"/>
    </source>
</evidence>
<evidence type="ECO:0000256" key="2">
    <source>
        <dbReference type="SAM" id="Phobius"/>
    </source>
</evidence>
<comment type="caution">
    <text evidence="3">The sequence shown here is derived from an EMBL/GenBank/DDBJ whole genome shotgun (WGS) entry which is preliminary data.</text>
</comment>
<dbReference type="RefSeq" id="WP_149892730.1">
    <property type="nucleotide sequence ID" value="NZ_JBHUFA010000004.1"/>
</dbReference>
<feature type="compositionally biased region" description="Polar residues" evidence="1">
    <location>
        <begin position="1"/>
        <end position="10"/>
    </location>
</feature>
<keyword evidence="2" id="KW-1133">Transmembrane helix</keyword>
<proteinExistence type="predicted"/>
<feature type="region of interest" description="Disordered" evidence="1">
    <location>
        <begin position="1"/>
        <end position="21"/>
    </location>
</feature>
<keyword evidence="4" id="KW-1185">Reference proteome</keyword>
<keyword evidence="2" id="KW-0812">Transmembrane</keyword>
<feature type="transmembrane region" description="Helical" evidence="2">
    <location>
        <begin position="26"/>
        <end position="44"/>
    </location>
</feature>
<organism evidence="3 4">
    <name type="scientific">Roseibium aestuarii</name>
    <dbReference type="NCBI Taxonomy" id="2600299"/>
    <lineage>
        <taxon>Bacteria</taxon>
        <taxon>Pseudomonadati</taxon>
        <taxon>Pseudomonadota</taxon>
        <taxon>Alphaproteobacteria</taxon>
        <taxon>Hyphomicrobiales</taxon>
        <taxon>Stappiaceae</taxon>
        <taxon>Roseibium</taxon>
    </lineage>
</organism>
<dbReference type="EMBL" id="JBHUFA010000004">
    <property type="protein sequence ID" value="MFD1696389.1"/>
    <property type="molecule type" value="Genomic_DNA"/>
</dbReference>
<sequence>MASRSVSRGQTGAAPHKGSGSSRFELLLTGAILASVAAVLPRILSETTDQSPLLIALTVAFALMSLATAHLASRLFRDLVSADAPRRAEALERQIFREHTSRLVRPRPEIQ</sequence>
<reference evidence="4" key="1">
    <citation type="journal article" date="2019" name="Int. J. Syst. Evol. Microbiol.">
        <title>The Global Catalogue of Microorganisms (GCM) 10K type strain sequencing project: providing services to taxonomists for standard genome sequencing and annotation.</title>
        <authorList>
            <consortium name="The Broad Institute Genomics Platform"/>
            <consortium name="The Broad Institute Genome Sequencing Center for Infectious Disease"/>
            <person name="Wu L."/>
            <person name="Ma J."/>
        </authorList>
    </citation>
    <scope>NUCLEOTIDE SEQUENCE [LARGE SCALE GENOMIC DNA]</scope>
    <source>
        <strain evidence="4">JCM 3369</strain>
    </source>
</reference>
<name>A0ABW4JXH3_9HYPH</name>
<dbReference type="Proteomes" id="UP001597327">
    <property type="component" value="Unassembled WGS sequence"/>
</dbReference>
<protein>
    <submittedName>
        <fullName evidence="3">Uncharacterized protein</fullName>
    </submittedName>
</protein>
<evidence type="ECO:0000313" key="3">
    <source>
        <dbReference type="EMBL" id="MFD1696389.1"/>
    </source>
</evidence>
<gene>
    <name evidence="3" type="ORF">ACFSC7_12740</name>
</gene>
<feature type="transmembrane region" description="Helical" evidence="2">
    <location>
        <begin position="50"/>
        <end position="72"/>
    </location>
</feature>